<accession>A0A8H6TPN8</accession>
<evidence type="ECO:0000259" key="1">
    <source>
        <dbReference type="Pfam" id="PF10021"/>
    </source>
</evidence>
<dbReference type="AlphaFoldDB" id="A0A8H6TPN8"/>
<gene>
    <name evidence="2" type="ORF">HMN09_00171900</name>
</gene>
<organism evidence="2 3">
    <name type="scientific">Mycena chlorophos</name>
    <name type="common">Agaric fungus</name>
    <name type="synonym">Agaricus chlorophos</name>
    <dbReference type="NCBI Taxonomy" id="658473"/>
    <lineage>
        <taxon>Eukaryota</taxon>
        <taxon>Fungi</taxon>
        <taxon>Dikarya</taxon>
        <taxon>Basidiomycota</taxon>
        <taxon>Agaricomycotina</taxon>
        <taxon>Agaricomycetes</taxon>
        <taxon>Agaricomycetidae</taxon>
        <taxon>Agaricales</taxon>
        <taxon>Marasmiineae</taxon>
        <taxon>Mycenaceae</taxon>
        <taxon>Mycena</taxon>
    </lineage>
</organism>
<dbReference type="Gene3D" id="3.40.220.10">
    <property type="entry name" value="Leucine Aminopeptidase, subunit E, domain 1"/>
    <property type="match status" value="1"/>
</dbReference>
<dbReference type="PIRSF" id="PIRSF014899">
    <property type="entry name" value="UCP014899"/>
    <property type="match status" value="1"/>
</dbReference>
<dbReference type="InterPro" id="IPR012664">
    <property type="entry name" value="CHP02452"/>
</dbReference>
<dbReference type="OrthoDB" id="9985428at2759"/>
<dbReference type="InterPro" id="IPR019261">
    <property type="entry name" value="PARG_cat_microbial"/>
</dbReference>
<dbReference type="EMBL" id="JACAZE010000002">
    <property type="protein sequence ID" value="KAF7320854.1"/>
    <property type="molecule type" value="Genomic_DNA"/>
</dbReference>
<comment type="caution">
    <text evidence="2">The sequence shown here is derived from an EMBL/GenBank/DDBJ whole genome shotgun (WGS) entry which is preliminary data.</text>
</comment>
<name>A0A8H6TPN8_MYCCL</name>
<protein>
    <submittedName>
        <fullName evidence="2">DUF2263 domain-containing protein</fullName>
    </submittedName>
</protein>
<dbReference type="Proteomes" id="UP000613580">
    <property type="component" value="Unassembled WGS sequence"/>
</dbReference>
<dbReference type="PANTHER" id="PTHR35596">
    <property type="entry name" value="DUF2263 DOMAIN-CONTAINING PROTEIN"/>
    <property type="match status" value="1"/>
</dbReference>
<dbReference type="PANTHER" id="PTHR35596:SF1">
    <property type="entry name" value="MICROBIAL-TYPE PARG CATALYTIC DOMAIN-CONTAINING PROTEIN"/>
    <property type="match status" value="1"/>
</dbReference>
<dbReference type="NCBIfam" id="TIGR02452">
    <property type="entry name" value="TIGR02452 family protein"/>
    <property type="match status" value="1"/>
</dbReference>
<evidence type="ECO:0000313" key="2">
    <source>
        <dbReference type="EMBL" id="KAF7320854.1"/>
    </source>
</evidence>
<feature type="domain" description="Microbial-type PARG catalytic" evidence="1">
    <location>
        <begin position="10"/>
        <end position="165"/>
    </location>
</feature>
<evidence type="ECO:0000313" key="3">
    <source>
        <dbReference type="Proteomes" id="UP000613580"/>
    </source>
</evidence>
<keyword evidence="3" id="KW-1185">Reference proteome</keyword>
<dbReference type="InterPro" id="IPR043472">
    <property type="entry name" value="Macro_dom-like"/>
</dbReference>
<reference evidence="2" key="1">
    <citation type="submission" date="2020-05" db="EMBL/GenBank/DDBJ databases">
        <title>Mycena genomes resolve the evolution of fungal bioluminescence.</title>
        <authorList>
            <person name="Tsai I.J."/>
        </authorList>
    </citation>
    <scope>NUCLEOTIDE SEQUENCE</scope>
    <source>
        <strain evidence="2">110903Hualien_Pintung</strain>
    </source>
</reference>
<proteinExistence type="predicted"/>
<sequence>MSREHLRSIAETSLAAISAGRIVVNNLVYDISPSVAESKLQTAYYAPDSLLATWETFSPAFLPPSRSSTAIEILETTTLAAARAAGTNGRKKPIGVLNFASAEQPGGGFINGASAQEESIARSSTLYPSLMTPTAQQFYTLHSANDSGGFYTHAMIYSPRVVIYRLDDGNWALPMEIDVLTSPAVHAGLVRQRATLGSRDAIEASITLAMRERMARVLFLFERRQVRNIILGSFGTGVFENYVETIAGLWAELVGTRNARFAHSFDYIAFAIVDNDTFTRFKRAFERTQRQGNS</sequence>
<dbReference type="Pfam" id="PF10021">
    <property type="entry name" value="PARG_cat_microb"/>
    <property type="match status" value="1"/>
</dbReference>